<dbReference type="RefSeq" id="WP_144358335.1">
    <property type="nucleotide sequence ID" value="NZ_VMNH01000006.1"/>
</dbReference>
<dbReference type="AlphaFoldDB" id="A0A557SFY5"/>
<accession>A0A557SFY5</accession>
<name>A0A557SFY5_9GAMM</name>
<comment type="caution">
    <text evidence="1">The sequence shown here is derived from an EMBL/GenBank/DDBJ whole genome shotgun (WGS) entry which is preliminary data.</text>
</comment>
<dbReference type="Proteomes" id="UP000316649">
    <property type="component" value="Unassembled WGS sequence"/>
</dbReference>
<evidence type="ECO:0000313" key="1">
    <source>
        <dbReference type="EMBL" id="TVO76319.1"/>
    </source>
</evidence>
<reference evidence="1 2" key="1">
    <citation type="submission" date="2019-07" db="EMBL/GenBank/DDBJ databases">
        <title>The pathways for chlorine oxyanion respiration interact through the shared metabolite chlorate.</title>
        <authorList>
            <person name="Barnum T.P."/>
            <person name="Cheng Y."/>
            <person name="Hill K.A."/>
            <person name="Lucas L.N."/>
            <person name="Carlson H.K."/>
            <person name="Coates J.D."/>
        </authorList>
    </citation>
    <scope>NUCLEOTIDE SEQUENCE [LARGE SCALE GENOMIC DNA]</scope>
    <source>
        <strain evidence="1 2">BK-1</strain>
    </source>
</reference>
<organism evidence="1 2">
    <name type="scientific">Sedimenticola selenatireducens</name>
    <dbReference type="NCBI Taxonomy" id="191960"/>
    <lineage>
        <taxon>Bacteria</taxon>
        <taxon>Pseudomonadati</taxon>
        <taxon>Pseudomonadota</taxon>
        <taxon>Gammaproteobacteria</taxon>
        <taxon>Chromatiales</taxon>
        <taxon>Sedimenticolaceae</taxon>
        <taxon>Sedimenticola</taxon>
    </lineage>
</organism>
<dbReference type="OrthoDB" id="7064747at2"/>
<evidence type="ECO:0000313" key="2">
    <source>
        <dbReference type="Proteomes" id="UP000316649"/>
    </source>
</evidence>
<dbReference type="EMBL" id="VMNH01000006">
    <property type="protein sequence ID" value="TVO76319.1"/>
    <property type="molecule type" value="Genomic_DNA"/>
</dbReference>
<sequence length="103" mass="10930">MGRLNRLNHIGSQTLAGLVLLATASTTTMGTTQNFESITAGYGYPATTSYLQERAVAESNPKIAKLPKCTPGFSCKAPKNEAARVSRREALQFALLLGAGNSR</sequence>
<gene>
    <name evidence="1" type="ORF">FHP88_07080</name>
</gene>
<keyword evidence="2" id="KW-1185">Reference proteome</keyword>
<proteinExistence type="predicted"/>
<protein>
    <submittedName>
        <fullName evidence="1">Uncharacterized protein</fullName>
    </submittedName>
</protein>